<gene>
    <name evidence="1" type="ORF">CALMAC_LOCUS14526</name>
</gene>
<keyword evidence="2" id="KW-1185">Reference proteome</keyword>
<dbReference type="EMBL" id="CAACVG010010235">
    <property type="protein sequence ID" value="VEN55305.1"/>
    <property type="molecule type" value="Genomic_DNA"/>
</dbReference>
<name>A0A653D5C5_CALMS</name>
<feature type="non-terminal residue" evidence="1">
    <location>
        <position position="50"/>
    </location>
</feature>
<protein>
    <submittedName>
        <fullName evidence="1">Uncharacterized protein</fullName>
    </submittedName>
</protein>
<accession>A0A653D5C5</accession>
<proteinExistence type="predicted"/>
<dbReference type="AlphaFoldDB" id="A0A653D5C5"/>
<reference evidence="1 2" key="1">
    <citation type="submission" date="2019-01" db="EMBL/GenBank/DDBJ databases">
        <authorList>
            <person name="Sayadi A."/>
        </authorList>
    </citation>
    <scope>NUCLEOTIDE SEQUENCE [LARGE SCALE GENOMIC DNA]</scope>
</reference>
<dbReference type="OrthoDB" id="10327922at2759"/>
<sequence>MYQSATGITCDLMRKSHRRCTEATVPGRQQWAVATARSTSTLGNIEINPT</sequence>
<organism evidence="1 2">
    <name type="scientific">Callosobruchus maculatus</name>
    <name type="common">Southern cowpea weevil</name>
    <name type="synonym">Pulse bruchid</name>
    <dbReference type="NCBI Taxonomy" id="64391"/>
    <lineage>
        <taxon>Eukaryota</taxon>
        <taxon>Metazoa</taxon>
        <taxon>Ecdysozoa</taxon>
        <taxon>Arthropoda</taxon>
        <taxon>Hexapoda</taxon>
        <taxon>Insecta</taxon>
        <taxon>Pterygota</taxon>
        <taxon>Neoptera</taxon>
        <taxon>Endopterygota</taxon>
        <taxon>Coleoptera</taxon>
        <taxon>Polyphaga</taxon>
        <taxon>Cucujiformia</taxon>
        <taxon>Chrysomeloidea</taxon>
        <taxon>Chrysomelidae</taxon>
        <taxon>Bruchinae</taxon>
        <taxon>Bruchini</taxon>
        <taxon>Callosobruchus</taxon>
    </lineage>
</organism>
<dbReference type="Proteomes" id="UP000410492">
    <property type="component" value="Unassembled WGS sequence"/>
</dbReference>
<evidence type="ECO:0000313" key="2">
    <source>
        <dbReference type="Proteomes" id="UP000410492"/>
    </source>
</evidence>
<evidence type="ECO:0000313" key="1">
    <source>
        <dbReference type="EMBL" id="VEN55305.1"/>
    </source>
</evidence>